<evidence type="ECO:0000256" key="4">
    <source>
        <dbReference type="ARBA" id="ARBA00022692"/>
    </source>
</evidence>
<dbReference type="EMBL" id="CP003537">
    <property type="protein sequence ID" value="AGH94535.1"/>
    <property type="molecule type" value="Genomic_DNA"/>
</dbReference>
<evidence type="ECO:0008006" key="10">
    <source>
        <dbReference type="Google" id="ProtNLM"/>
    </source>
</evidence>
<dbReference type="PANTHER" id="PTHR33452">
    <property type="entry name" value="OXIDOREDUCTASE CATD-RELATED"/>
    <property type="match status" value="1"/>
</dbReference>
<reference evidence="8 9" key="1">
    <citation type="journal article" date="2013" name="ISME J.">
        <title>By their genes ye shall know them: genomic signatures of predatory bacteria.</title>
        <authorList>
            <person name="Pasternak Z."/>
            <person name="Pietrokovski S."/>
            <person name="Rotem O."/>
            <person name="Gophna U."/>
            <person name="Lurie-Weinberger M.N."/>
            <person name="Jurkevitch E."/>
        </authorList>
    </citation>
    <scope>NUCLEOTIDE SEQUENCE [LARGE SCALE GENOMIC DNA]</scope>
    <source>
        <strain evidence="8 9">JSS</strain>
    </source>
</reference>
<keyword evidence="3" id="KW-1003">Cell membrane</keyword>
<proteinExistence type="inferred from homology"/>
<evidence type="ECO:0000256" key="1">
    <source>
        <dbReference type="ARBA" id="ARBA00004651"/>
    </source>
</evidence>
<dbReference type="Proteomes" id="UP000012040">
    <property type="component" value="Chromosome"/>
</dbReference>
<dbReference type="PANTHER" id="PTHR33452:SF1">
    <property type="entry name" value="INNER MEMBRANE PROTEIN YPHA-RELATED"/>
    <property type="match status" value="1"/>
</dbReference>
<evidence type="ECO:0000256" key="6">
    <source>
        <dbReference type="ARBA" id="ARBA00023136"/>
    </source>
</evidence>
<keyword evidence="9" id="KW-1185">Reference proteome</keyword>
<dbReference type="STRING" id="1184267.A11Q_315"/>
<feature type="transmembrane region" description="Helical" evidence="7">
    <location>
        <begin position="12"/>
        <end position="34"/>
    </location>
</feature>
<dbReference type="InterPro" id="IPR032808">
    <property type="entry name" value="DoxX"/>
</dbReference>
<dbReference type="Pfam" id="PF07681">
    <property type="entry name" value="DoxX"/>
    <property type="match status" value="1"/>
</dbReference>
<dbReference type="HOGENOM" id="CLU_058421_3_2_7"/>
<dbReference type="PATRIC" id="fig|1184267.3.peg.316"/>
<dbReference type="eggNOG" id="COG2259">
    <property type="taxonomic scope" value="Bacteria"/>
</dbReference>
<name>M4V7X9_9BACT</name>
<dbReference type="AlphaFoldDB" id="M4V7X9"/>
<dbReference type="InterPro" id="IPR051907">
    <property type="entry name" value="DoxX-like_oxidoreductase"/>
</dbReference>
<comment type="similarity">
    <text evidence="2">Belongs to the DoxX family.</text>
</comment>
<evidence type="ECO:0000256" key="2">
    <source>
        <dbReference type="ARBA" id="ARBA00006679"/>
    </source>
</evidence>
<evidence type="ECO:0000313" key="9">
    <source>
        <dbReference type="Proteomes" id="UP000012040"/>
    </source>
</evidence>
<gene>
    <name evidence="8" type="ORF">A11Q_315</name>
</gene>
<comment type="subcellular location">
    <subcellularLocation>
        <location evidence="1">Cell membrane</location>
        <topology evidence="1">Multi-pass membrane protein</topology>
    </subcellularLocation>
</comment>
<evidence type="ECO:0000313" key="8">
    <source>
        <dbReference type="EMBL" id="AGH94535.1"/>
    </source>
</evidence>
<evidence type="ECO:0000256" key="3">
    <source>
        <dbReference type="ARBA" id="ARBA00022475"/>
    </source>
</evidence>
<sequence length="148" mass="15618">MHYFLLEMPDYWLDIAALILRLFIGVCFVIHGLGKLGVVGSGNMAGFEGWLKSLNVPFPALQARAAMVTEILGGVLIAIGLFTRVGTVACIFVMLVAAVVGHKGGGYLITNNPPGNEYTVNLAAVLVAMTLIGPGAFSLDALLFPMPL</sequence>
<accession>M4V7X9</accession>
<feature type="transmembrane region" description="Helical" evidence="7">
    <location>
        <begin position="71"/>
        <end position="100"/>
    </location>
</feature>
<organism evidence="8 9">
    <name type="scientific">Pseudobdellovibrio exovorus JSS</name>
    <dbReference type="NCBI Taxonomy" id="1184267"/>
    <lineage>
        <taxon>Bacteria</taxon>
        <taxon>Pseudomonadati</taxon>
        <taxon>Bdellovibrionota</taxon>
        <taxon>Bdellovibrionia</taxon>
        <taxon>Bdellovibrionales</taxon>
        <taxon>Pseudobdellovibrionaceae</taxon>
        <taxon>Pseudobdellovibrio</taxon>
    </lineage>
</organism>
<feature type="transmembrane region" description="Helical" evidence="7">
    <location>
        <begin position="120"/>
        <end position="144"/>
    </location>
</feature>
<dbReference type="GO" id="GO:0005886">
    <property type="term" value="C:plasma membrane"/>
    <property type="evidence" value="ECO:0007669"/>
    <property type="project" value="UniProtKB-SubCell"/>
</dbReference>
<keyword evidence="5 7" id="KW-1133">Transmembrane helix</keyword>
<evidence type="ECO:0000256" key="7">
    <source>
        <dbReference type="SAM" id="Phobius"/>
    </source>
</evidence>
<dbReference type="KEGG" id="bex:A11Q_315"/>
<protein>
    <recommendedName>
        <fullName evidence="10">DoxD-like family protein</fullName>
    </recommendedName>
</protein>
<evidence type="ECO:0000256" key="5">
    <source>
        <dbReference type="ARBA" id="ARBA00022989"/>
    </source>
</evidence>
<keyword evidence="4 7" id="KW-0812">Transmembrane</keyword>
<keyword evidence="6 7" id="KW-0472">Membrane</keyword>